<name>A0ABW7F9T0_9BURK</name>
<keyword evidence="4" id="KW-1185">Reference proteome</keyword>
<feature type="signal peptide" evidence="1">
    <location>
        <begin position="1"/>
        <end position="21"/>
    </location>
</feature>
<evidence type="ECO:0000259" key="2">
    <source>
        <dbReference type="Pfam" id="PF12770"/>
    </source>
</evidence>
<dbReference type="Gene3D" id="1.25.40.10">
    <property type="entry name" value="Tetratricopeptide repeat domain"/>
    <property type="match status" value="2"/>
</dbReference>
<feature type="domain" description="CHAT" evidence="2">
    <location>
        <begin position="790"/>
        <end position="1076"/>
    </location>
</feature>
<feature type="chain" id="PRO_5046677160" evidence="1">
    <location>
        <begin position="22"/>
        <end position="1080"/>
    </location>
</feature>
<evidence type="ECO:0000313" key="4">
    <source>
        <dbReference type="Proteomes" id="UP001606210"/>
    </source>
</evidence>
<dbReference type="PANTHER" id="PTHR10098:SF108">
    <property type="entry name" value="TETRATRICOPEPTIDE REPEAT PROTEIN 28"/>
    <property type="match status" value="1"/>
</dbReference>
<comment type="caution">
    <text evidence="3">The sequence shown here is derived from an EMBL/GenBank/DDBJ whole genome shotgun (WGS) entry which is preliminary data.</text>
</comment>
<accession>A0ABW7F9T0</accession>
<dbReference type="Pfam" id="PF12770">
    <property type="entry name" value="CHAT"/>
    <property type="match status" value="1"/>
</dbReference>
<gene>
    <name evidence="3" type="ORF">ACG00Y_25955</name>
</gene>
<evidence type="ECO:0000313" key="3">
    <source>
        <dbReference type="EMBL" id="MFG6433378.1"/>
    </source>
</evidence>
<evidence type="ECO:0000256" key="1">
    <source>
        <dbReference type="SAM" id="SignalP"/>
    </source>
</evidence>
<keyword evidence="1" id="KW-0732">Signal</keyword>
<dbReference type="PANTHER" id="PTHR10098">
    <property type="entry name" value="RAPSYN-RELATED"/>
    <property type="match status" value="1"/>
</dbReference>
<protein>
    <submittedName>
        <fullName evidence="3">CHAT domain-containing protein</fullName>
    </submittedName>
</protein>
<proteinExistence type="predicted"/>
<dbReference type="Pfam" id="PF13424">
    <property type="entry name" value="TPR_12"/>
    <property type="match status" value="1"/>
</dbReference>
<dbReference type="RefSeq" id="WP_394484035.1">
    <property type="nucleotide sequence ID" value="NZ_JBIGHV010000012.1"/>
</dbReference>
<dbReference type="InterPro" id="IPR024983">
    <property type="entry name" value="CHAT_dom"/>
</dbReference>
<dbReference type="EMBL" id="JBIGHV010000012">
    <property type="protein sequence ID" value="MFG6433378.1"/>
    <property type="molecule type" value="Genomic_DNA"/>
</dbReference>
<dbReference type="InterPro" id="IPR011990">
    <property type="entry name" value="TPR-like_helical_dom_sf"/>
</dbReference>
<dbReference type="Proteomes" id="UP001606210">
    <property type="component" value="Unassembled WGS sequence"/>
</dbReference>
<sequence length="1080" mass="114501">MNLWTPALLSLLTVLASPAAAQPTTLAALCPPALEPMPAGLDPAAAQARLLDLQDRADPASLALACQLRDRAAAEHGPGSRVAQQAQAGVLASLLALRQPAPVLALGPDLYRQLLAQTPPLFAPAGQVAGLLATVHNQRDEFDAALAWSDKALAAQQADPAASDAIDPRMRWTERINHGIYLNQLRRYDAAEQELRALHQALQGRDDLAAQQAFVLRGLTVNAQALGRRDEVLSLAEQEVALRRARLPDDRLRLAGALQGVAAMLTFKARFEEADAIYQQALSLPRADDPDPFHQMAGIYENYASLCLARGKPAEALQAAQAAATRIAQSPEAGSPRAARSLRRMASAQQALGDWGASVQTSRRALALLKQSGQSADQQTSLALHLGYGRALVVLGDAQAAQAELELARLELARAGNPAGQRLHWLLLQASVLAATQDLAGSEQALADAAELMSKIYPPEHDLRLGTQAKRCQLNPAQCAALAPWLGLSPAQPPLSPDTEADVALALARDARLAGQAPLARSRATRALAAAYASTLPNLQWQALDELAQGEATQGRRADAIVYAKQAVLTLQQMRAGLAPLGSGAAAADSGFMQNKQELYRRLAAWLLHEQRLAEGLQVLQLLKLGEQDDFLERAGTASLGELSLTPGEQARLADLTRFVQAQASAATPEQARLRRLQSADRLSASEKAELAAWRQSEATRLAALQQALAQLLTATPPTTTARAAPMALPRPTQAHVMHAHLVLGEQQLSVLTLGPHSQRLDRLPLSRAAVHQAIAAFLDAIQRRAEVRPQAQALYAQLGAALDAAARRQGATRIQLWLDGGLRYLPFGALHDGQRYLAQKYQLALVAPVGPRLASAPAGAPTRLLALGLSQAAAGMPALPGVGEELCGIVSGPVRGLSEPAPGCLPSAAAMQGSGPIGGQADLNQFFTEKSLSDISPAGGNLLHIGTHFILRPGNVTRSALLLGDGQALSLARLRTLPAMAPQRLVVLSACQSGVPVLGADGVELDGLAASWMARGAERVLASLWRVDDRTTAPFMRRFYQALAARPGDYGAALRAAQGQQTDSHPYFWAAFNLIERSP</sequence>
<organism evidence="3 4">
    <name type="scientific">Pelomonas parva</name>
    <dbReference type="NCBI Taxonomy" id="3299032"/>
    <lineage>
        <taxon>Bacteria</taxon>
        <taxon>Pseudomonadati</taxon>
        <taxon>Pseudomonadota</taxon>
        <taxon>Betaproteobacteria</taxon>
        <taxon>Burkholderiales</taxon>
        <taxon>Sphaerotilaceae</taxon>
        <taxon>Roseateles</taxon>
    </lineage>
</organism>
<reference evidence="3 4" key="1">
    <citation type="submission" date="2024-08" db="EMBL/GenBank/DDBJ databases">
        <authorList>
            <person name="Lu H."/>
        </authorList>
    </citation>
    <scope>NUCLEOTIDE SEQUENCE [LARGE SCALE GENOMIC DNA]</scope>
    <source>
        <strain evidence="3 4">LYH14W</strain>
    </source>
</reference>
<dbReference type="SUPFAM" id="SSF48452">
    <property type="entry name" value="TPR-like"/>
    <property type="match status" value="1"/>
</dbReference>